<keyword evidence="2" id="KW-1185">Reference proteome</keyword>
<evidence type="ECO:0000313" key="2">
    <source>
        <dbReference type="Proteomes" id="UP000821865"/>
    </source>
</evidence>
<dbReference type="Proteomes" id="UP000821865">
    <property type="component" value="Chromosome 9"/>
</dbReference>
<proteinExistence type="predicted"/>
<organism evidence="1 2">
    <name type="scientific">Dermacentor silvarum</name>
    <name type="common">Tick</name>
    <dbReference type="NCBI Taxonomy" id="543639"/>
    <lineage>
        <taxon>Eukaryota</taxon>
        <taxon>Metazoa</taxon>
        <taxon>Ecdysozoa</taxon>
        <taxon>Arthropoda</taxon>
        <taxon>Chelicerata</taxon>
        <taxon>Arachnida</taxon>
        <taxon>Acari</taxon>
        <taxon>Parasitiformes</taxon>
        <taxon>Ixodida</taxon>
        <taxon>Ixodoidea</taxon>
        <taxon>Ixodidae</taxon>
        <taxon>Rhipicephalinae</taxon>
        <taxon>Dermacentor</taxon>
    </lineage>
</organism>
<name>A0ACB8C3V2_DERSI</name>
<comment type="caution">
    <text evidence="1">The sequence shown here is derived from an EMBL/GenBank/DDBJ whole genome shotgun (WGS) entry which is preliminary data.</text>
</comment>
<accession>A0ACB8C3V2</accession>
<sequence length="74" mass="8089">MQWPATPFAQQSPTLGVGRTLQRLGASLHQNIPAACVLRSVRPCFLYIGDFLIKSCFSALYGAKRRTAMSACTL</sequence>
<dbReference type="EMBL" id="CM023478">
    <property type="protein sequence ID" value="KAH7933401.1"/>
    <property type="molecule type" value="Genomic_DNA"/>
</dbReference>
<gene>
    <name evidence="1" type="ORF">HPB49_012219</name>
</gene>
<reference evidence="1" key="1">
    <citation type="submission" date="2020-05" db="EMBL/GenBank/DDBJ databases">
        <title>Large-scale comparative analyses of tick genomes elucidate their genetic diversity and vector capacities.</title>
        <authorList>
            <person name="Jia N."/>
            <person name="Wang J."/>
            <person name="Shi W."/>
            <person name="Du L."/>
            <person name="Sun Y."/>
            <person name="Zhan W."/>
            <person name="Jiang J."/>
            <person name="Wang Q."/>
            <person name="Zhang B."/>
            <person name="Ji P."/>
            <person name="Sakyi L.B."/>
            <person name="Cui X."/>
            <person name="Yuan T."/>
            <person name="Jiang B."/>
            <person name="Yang W."/>
            <person name="Lam T.T.-Y."/>
            <person name="Chang Q."/>
            <person name="Ding S."/>
            <person name="Wang X."/>
            <person name="Zhu J."/>
            <person name="Ruan X."/>
            <person name="Zhao L."/>
            <person name="Wei J."/>
            <person name="Que T."/>
            <person name="Du C."/>
            <person name="Cheng J."/>
            <person name="Dai P."/>
            <person name="Han X."/>
            <person name="Huang E."/>
            <person name="Gao Y."/>
            <person name="Liu J."/>
            <person name="Shao H."/>
            <person name="Ye R."/>
            <person name="Li L."/>
            <person name="Wei W."/>
            <person name="Wang X."/>
            <person name="Wang C."/>
            <person name="Yang T."/>
            <person name="Huo Q."/>
            <person name="Li W."/>
            <person name="Guo W."/>
            <person name="Chen H."/>
            <person name="Zhou L."/>
            <person name="Ni X."/>
            <person name="Tian J."/>
            <person name="Zhou Y."/>
            <person name="Sheng Y."/>
            <person name="Liu T."/>
            <person name="Pan Y."/>
            <person name="Xia L."/>
            <person name="Li J."/>
            <person name="Zhao F."/>
            <person name="Cao W."/>
        </authorList>
    </citation>
    <scope>NUCLEOTIDE SEQUENCE</scope>
    <source>
        <strain evidence="1">Dsil-2018</strain>
    </source>
</reference>
<evidence type="ECO:0000313" key="1">
    <source>
        <dbReference type="EMBL" id="KAH7933401.1"/>
    </source>
</evidence>
<protein>
    <submittedName>
        <fullName evidence="1">Uncharacterized protein</fullName>
    </submittedName>
</protein>